<proteinExistence type="predicted"/>
<accession>A0A5N1J4V0</accession>
<comment type="caution">
    <text evidence="2">The sequence shown here is derived from an EMBL/GenBank/DDBJ whole genome shotgun (WGS) entry which is preliminary data.</text>
</comment>
<gene>
    <name evidence="2" type="ORF">F0P93_30085</name>
</gene>
<keyword evidence="3" id="KW-1185">Reference proteome</keyword>
<feature type="region of interest" description="Disordered" evidence="1">
    <location>
        <begin position="41"/>
        <end position="85"/>
    </location>
</feature>
<reference evidence="2 3" key="1">
    <citation type="submission" date="2019-09" db="EMBL/GenBank/DDBJ databases">
        <title>Genome Sequence of Larkinella sp MA1.</title>
        <authorList>
            <person name="Srinivasan S."/>
        </authorList>
    </citation>
    <scope>NUCLEOTIDE SEQUENCE [LARGE SCALE GENOMIC DNA]</scope>
    <source>
        <strain evidence="2 3">MA1</strain>
    </source>
</reference>
<organism evidence="2 3">
    <name type="scientific">Larkinella humicola</name>
    <dbReference type="NCBI Taxonomy" id="2607654"/>
    <lineage>
        <taxon>Bacteria</taxon>
        <taxon>Pseudomonadati</taxon>
        <taxon>Bacteroidota</taxon>
        <taxon>Cytophagia</taxon>
        <taxon>Cytophagales</taxon>
        <taxon>Spirosomataceae</taxon>
        <taxon>Larkinella</taxon>
    </lineage>
</organism>
<evidence type="ECO:0000313" key="3">
    <source>
        <dbReference type="Proteomes" id="UP000326344"/>
    </source>
</evidence>
<name>A0A5N1J4V0_9BACT</name>
<protein>
    <submittedName>
        <fullName evidence="2">Uncharacterized protein</fullName>
    </submittedName>
</protein>
<evidence type="ECO:0000313" key="2">
    <source>
        <dbReference type="EMBL" id="KAA9341095.1"/>
    </source>
</evidence>
<sequence>MHQTMYHVKLVFGIALTLALLGWSLYRLAVWFKVIKGGKQTKAAKRPTNGNQIGLVGKPVSTKGQKKGANNHSRRMFYTSRREHD</sequence>
<dbReference type="RefSeq" id="WP_150881509.1">
    <property type="nucleotide sequence ID" value="NZ_VTWS01000013.1"/>
</dbReference>
<evidence type="ECO:0000256" key="1">
    <source>
        <dbReference type="SAM" id="MobiDB-lite"/>
    </source>
</evidence>
<dbReference type="Proteomes" id="UP000326344">
    <property type="component" value="Unassembled WGS sequence"/>
</dbReference>
<dbReference type="AlphaFoldDB" id="A0A5N1J4V0"/>
<dbReference type="EMBL" id="VTWS01000013">
    <property type="protein sequence ID" value="KAA9341095.1"/>
    <property type="molecule type" value="Genomic_DNA"/>
</dbReference>